<reference evidence="3 4" key="1">
    <citation type="submission" date="2006-03" db="EMBL/GenBank/DDBJ databases">
        <authorList>
            <person name="Giovannoni S.J."/>
            <person name="Cho J.-C."/>
            <person name="Ferriera S."/>
            <person name="Johnson J."/>
            <person name="Kravitz S."/>
            <person name="Halpern A."/>
            <person name="Remington K."/>
            <person name="Beeson K."/>
            <person name="Tran B."/>
            <person name="Rogers Y.-H."/>
            <person name="Friedman R."/>
            <person name="Venter J.C."/>
        </authorList>
    </citation>
    <scope>NUCLEOTIDE SEQUENCE [LARGE SCALE GENOMIC DNA]</scope>
    <source>
        <strain evidence="3 4">HTCC2207</strain>
    </source>
</reference>
<dbReference type="STRING" id="314287.GB2207_02767"/>
<dbReference type="EMBL" id="AAPI01000002">
    <property type="protein sequence ID" value="EAS47691.1"/>
    <property type="molecule type" value="Genomic_DNA"/>
</dbReference>
<protein>
    <recommendedName>
        <fullName evidence="2">Methyltransferase type 11 domain-containing protein</fullName>
    </recommendedName>
</protein>
<dbReference type="HOGENOM" id="CLU_075049_0_1_6"/>
<dbReference type="Proteomes" id="UP000005555">
    <property type="component" value="Unassembled WGS sequence"/>
</dbReference>
<dbReference type="AlphaFoldDB" id="Q1YSZ6"/>
<accession>Q1YSZ6</accession>
<feature type="region of interest" description="Disordered" evidence="1">
    <location>
        <begin position="258"/>
        <end position="291"/>
    </location>
</feature>
<dbReference type="GO" id="GO:0008757">
    <property type="term" value="F:S-adenosylmethionine-dependent methyltransferase activity"/>
    <property type="evidence" value="ECO:0007669"/>
    <property type="project" value="InterPro"/>
</dbReference>
<gene>
    <name evidence="3" type="ORF">GB2207_02767</name>
</gene>
<proteinExistence type="predicted"/>
<evidence type="ECO:0000313" key="4">
    <source>
        <dbReference type="Proteomes" id="UP000005555"/>
    </source>
</evidence>
<sequence length="291" mass="33379">MFLKQLRRAGESLLNRFKVNDLATASEGIRRWLDTDFGRYVLSRERRILREKCSKLPGYRMLRLGLSEDAETLDCFDHIHRFSMHPSEFSGDHAAISDYMELPLMSETIDVMLLHHALEFSTSPKAVLAEAGRVTMPGGHLILCMFNPYGPMGLLKFPMQLFSKHRQYRFHNLRTGRVIDWLSLLNFHVVQIEHSAHNLPLNSPAFNEDESRWERACKKIRFPLGNVYMIHAVKRVPRGTKTASPLWKRATHNGYRASSGIKQAPHSSHSQSNGNSHQVSIIDPRPDHESS</sequence>
<evidence type="ECO:0000259" key="2">
    <source>
        <dbReference type="Pfam" id="PF08241"/>
    </source>
</evidence>
<organism evidence="3 4">
    <name type="scientific">gamma proteobacterium HTCC2207</name>
    <dbReference type="NCBI Taxonomy" id="314287"/>
    <lineage>
        <taxon>Bacteria</taxon>
        <taxon>Pseudomonadati</taxon>
        <taxon>Pseudomonadota</taxon>
        <taxon>Gammaproteobacteria</taxon>
        <taxon>Cellvibrionales</taxon>
        <taxon>Porticoccaceae</taxon>
        <taxon>SAR92 clade</taxon>
    </lineage>
</organism>
<keyword evidence="4" id="KW-1185">Reference proteome</keyword>
<dbReference type="eggNOG" id="COG2226">
    <property type="taxonomic scope" value="Bacteria"/>
</dbReference>
<dbReference type="Pfam" id="PF08241">
    <property type="entry name" value="Methyltransf_11"/>
    <property type="match status" value="1"/>
</dbReference>
<evidence type="ECO:0000313" key="3">
    <source>
        <dbReference type="EMBL" id="EAS47691.1"/>
    </source>
</evidence>
<dbReference type="InterPro" id="IPR013216">
    <property type="entry name" value="Methyltransf_11"/>
</dbReference>
<evidence type="ECO:0000256" key="1">
    <source>
        <dbReference type="SAM" id="MobiDB-lite"/>
    </source>
</evidence>
<dbReference type="SUPFAM" id="SSF53335">
    <property type="entry name" value="S-adenosyl-L-methionine-dependent methyltransferases"/>
    <property type="match status" value="1"/>
</dbReference>
<feature type="compositionally biased region" description="Low complexity" evidence="1">
    <location>
        <begin position="266"/>
        <end position="280"/>
    </location>
</feature>
<dbReference type="InterPro" id="IPR029063">
    <property type="entry name" value="SAM-dependent_MTases_sf"/>
</dbReference>
<name>Q1YSZ6_9GAMM</name>
<dbReference type="Gene3D" id="3.40.50.150">
    <property type="entry name" value="Vaccinia Virus protein VP39"/>
    <property type="match status" value="1"/>
</dbReference>
<feature type="domain" description="Methyltransferase type 11" evidence="2">
    <location>
        <begin position="96"/>
        <end position="143"/>
    </location>
</feature>
<dbReference type="OrthoDB" id="6191410at2"/>
<comment type="caution">
    <text evidence="3">The sequence shown here is derived from an EMBL/GenBank/DDBJ whole genome shotgun (WGS) entry which is preliminary data.</text>
</comment>